<sequence length="208" mass="22739">MSTSPFPMFRLVFACYFSILLLLLLVVSTSMRTISAATTEKGCTRTYKKFIKSACNSTTYPKICYKALSPNAPAIKTDPYKLCNIALSVTLNATSKASSSIHSLSKLKGLSPSEKEIIGDCAETTDDAIYELQNSLKALANLQGSDRKAEEMSDLNTWVSAALTDEYTCTDEFEGQKVRKAVKNTINKSVLFLAKLTSNCLALSKLLD</sequence>
<dbReference type="PANTHER" id="PTHR31080">
    <property type="entry name" value="PECTINESTERASE INHIBITOR-LIKE"/>
    <property type="match status" value="1"/>
</dbReference>
<gene>
    <name evidence="10" type="ORF">HRI_001232100</name>
</gene>
<evidence type="ECO:0000313" key="11">
    <source>
        <dbReference type="Proteomes" id="UP001165190"/>
    </source>
</evidence>
<dbReference type="GO" id="GO:0030599">
    <property type="term" value="F:pectinesterase activity"/>
    <property type="evidence" value="ECO:0007669"/>
    <property type="project" value="UniProtKB-EC"/>
</dbReference>
<reference evidence="10" key="1">
    <citation type="submission" date="2023-05" db="EMBL/GenBank/DDBJ databases">
        <title>Genome and transcriptome analyses reveal genes involved in the formation of fine ridges on petal epidermal cells in Hibiscus trionum.</title>
        <authorList>
            <person name="Koshimizu S."/>
            <person name="Masuda S."/>
            <person name="Ishii T."/>
            <person name="Shirasu K."/>
            <person name="Hoshino A."/>
            <person name="Arita M."/>
        </authorList>
    </citation>
    <scope>NUCLEOTIDE SEQUENCE</scope>
    <source>
        <strain evidence="10">Hamamatsu line</strain>
    </source>
</reference>
<keyword evidence="6" id="KW-0325">Glycoprotein</keyword>
<comment type="caution">
    <text evidence="10">The sequence shown here is derived from an EMBL/GenBank/DDBJ whole genome shotgun (WGS) entry which is preliminary data.</text>
</comment>
<organism evidence="10 11">
    <name type="scientific">Hibiscus trionum</name>
    <name type="common">Flower of an hour</name>
    <dbReference type="NCBI Taxonomy" id="183268"/>
    <lineage>
        <taxon>Eukaryota</taxon>
        <taxon>Viridiplantae</taxon>
        <taxon>Streptophyta</taxon>
        <taxon>Embryophyta</taxon>
        <taxon>Tracheophyta</taxon>
        <taxon>Spermatophyta</taxon>
        <taxon>Magnoliopsida</taxon>
        <taxon>eudicotyledons</taxon>
        <taxon>Gunneridae</taxon>
        <taxon>Pentapetalae</taxon>
        <taxon>rosids</taxon>
        <taxon>malvids</taxon>
        <taxon>Malvales</taxon>
        <taxon>Malvaceae</taxon>
        <taxon>Malvoideae</taxon>
        <taxon>Hibiscus</taxon>
    </lineage>
</organism>
<name>A0A9W7HE51_HIBTR</name>
<dbReference type="PANTHER" id="PTHR31080:SF15">
    <property type="entry name" value="INVERTASE"/>
    <property type="match status" value="1"/>
</dbReference>
<comment type="similarity">
    <text evidence="2">In the C-terminal section; belongs to the pectinesterase family.</text>
</comment>
<dbReference type="InterPro" id="IPR051955">
    <property type="entry name" value="PME_Inhibitor"/>
</dbReference>
<protein>
    <recommendedName>
        <fullName evidence="3">pectinesterase</fullName>
        <ecNumber evidence="3">3.1.1.11</ecNumber>
    </recommendedName>
</protein>
<dbReference type="Gene3D" id="1.20.140.40">
    <property type="entry name" value="Invertase/pectin methylesterase inhibitor family protein"/>
    <property type="match status" value="1"/>
</dbReference>
<dbReference type="FunFam" id="1.20.140.40:FF:000010">
    <property type="entry name" value="Pectinesterase"/>
    <property type="match status" value="1"/>
</dbReference>
<dbReference type="CDD" id="cd15798">
    <property type="entry name" value="PMEI-like_3"/>
    <property type="match status" value="1"/>
</dbReference>
<dbReference type="SUPFAM" id="SSF101148">
    <property type="entry name" value="Plant invertase/pectin methylesterase inhibitor"/>
    <property type="match status" value="1"/>
</dbReference>
<evidence type="ECO:0000256" key="1">
    <source>
        <dbReference type="ARBA" id="ARBA00006027"/>
    </source>
</evidence>
<dbReference type="SMART" id="SM00856">
    <property type="entry name" value="PMEI"/>
    <property type="match status" value="1"/>
</dbReference>
<dbReference type="Pfam" id="PF04043">
    <property type="entry name" value="PMEI"/>
    <property type="match status" value="1"/>
</dbReference>
<feature type="chain" id="PRO_5040891758" description="pectinesterase" evidence="8">
    <location>
        <begin position="37"/>
        <end position="208"/>
    </location>
</feature>
<evidence type="ECO:0000256" key="8">
    <source>
        <dbReference type="SAM" id="SignalP"/>
    </source>
</evidence>
<keyword evidence="5" id="KW-1015">Disulfide bond</keyword>
<dbReference type="OrthoDB" id="1430376at2759"/>
<proteinExistence type="inferred from homology"/>
<dbReference type="EC" id="3.1.1.11" evidence="3"/>
<feature type="domain" description="Pectinesterase inhibitor" evidence="9">
    <location>
        <begin position="46"/>
        <end position="203"/>
    </location>
</feature>
<evidence type="ECO:0000256" key="7">
    <source>
        <dbReference type="ARBA" id="ARBA00038471"/>
    </source>
</evidence>
<evidence type="ECO:0000256" key="6">
    <source>
        <dbReference type="ARBA" id="ARBA00023180"/>
    </source>
</evidence>
<evidence type="ECO:0000313" key="10">
    <source>
        <dbReference type="EMBL" id="GMI75628.1"/>
    </source>
</evidence>
<dbReference type="EMBL" id="BSYR01000011">
    <property type="protein sequence ID" value="GMI75628.1"/>
    <property type="molecule type" value="Genomic_DNA"/>
</dbReference>
<keyword evidence="11" id="KW-1185">Reference proteome</keyword>
<comment type="similarity">
    <text evidence="1">In the N-terminal section; belongs to the PMEI family.</text>
</comment>
<evidence type="ECO:0000259" key="9">
    <source>
        <dbReference type="SMART" id="SM00856"/>
    </source>
</evidence>
<evidence type="ECO:0000256" key="5">
    <source>
        <dbReference type="ARBA" id="ARBA00023157"/>
    </source>
</evidence>
<dbReference type="InterPro" id="IPR006501">
    <property type="entry name" value="Pectinesterase_inhib_dom"/>
</dbReference>
<dbReference type="AlphaFoldDB" id="A0A9W7HE51"/>
<dbReference type="GO" id="GO:0004857">
    <property type="term" value="F:enzyme inhibitor activity"/>
    <property type="evidence" value="ECO:0007669"/>
    <property type="project" value="InterPro"/>
</dbReference>
<keyword evidence="4 8" id="KW-0732">Signal</keyword>
<dbReference type="Proteomes" id="UP001165190">
    <property type="component" value="Unassembled WGS sequence"/>
</dbReference>
<accession>A0A9W7HE51</accession>
<dbReference type="InterPro" id="IPR035513">
    <property type="entry name" value="Invertase/methylesterase_inhib"/>
</dbReference>
<dbReference type="NCBIfam" id="TIGR01614">
    <property type="entry name" value="PME_inhib"/>
    <property type="match status" value="1"/>
</dbReference>
<evidence type="ECO:0000256" key="4">
    <source>
        <dbReference type="ARBA" id="ARBA00022729"/>
    </source>
</evidence>
<comment type="similarity">
    <text evidence="7">Belongs to the PMEI family.</text>
</comment>
<evidence type="ECO:0000256" key="3">
    <source>
        <dbReference type="ARBA" id="ARBA00013229"/>
    </source>
</evidence>
<evidence type="ECO:0000256" key="2">
    <source>
        <dbReference type="ARBA" id="ARBA00007786"/>
    </source>
</evidence>
<feature type="signal peptide" evidence="8">
    <location>
        <begin position="1"/>
        <end position="36"/>
    </location>
</feature>